<dbReference type="KEGG" id="pamo:BAR1_10345"/>
<keyword evidence="3" id="KW-1185">Reference proteome</keyword>
<evidence type="ECO:0000313" key="3">
    <source>
        <dbReference type="Proteomes" id="UP000261704"/>
    </source>
</evidence>
<dbReference type="Pfam" id="PF06568">
    <property type="entry name" value="YjiS-like"/>
    <property type="match status" value="1"/>
</dbReference>
<protein>
    <submittedName>
        <fullName evidence="2">DUF1127 domain-containing protein</fullName>
    </submittedName>
</protein>
<dbReference type="AlphaFoldDB" id="A0A347UHG5"/>
<dbReference type="OrthoDB" id="8244198at2"/>
<dbReference type="InterPro" id="IPR009506">
    <property type="entry name" value="YjiS-like"/>
</dbReference>
<accession>A0A347UHG5</accession>
<gene>
    <name evidence="2" type="ORF">BAR1_10345</name>
</gene>
<feature type="domain" description="YjiS-like" evidence="1">
    <location>
        <begin position="27"/>
        <end position="60"/>
    </location>
</feature>
<sequence>MAFTTEFHGTDAGITGRVSAILKSATDRVANYRLYRKTVNELSALSMRELDDLGLNRSMIKRIALEAAYGL</sequence>
<organism evidence="2 3">
    <name type="scientific">Profundibacter amoris</name>
    <dbReference type="NCBI Taxonomy" id="2171755"/>
    <lineage>
        <taxon>Bacteria</taxon>
        <taxon>Pseudomonadati</taxon>
        <taxon>Pseudomonadota</taxon>
        <taxon>Alphaproteobacteria</taxon>
        <taxon>Rhodobacterales</taxon>
        <taxon>Paracoccaceae</taxon>
        <taxon>Profundibacter</taxon>
    </lineage>
</organism>
<proteinExistence type="predicted"/>
<evidence type="ECO:0000313" key="2">
    <source>
        <dbReference type="EMBL" id="AXX98293.1"/>
    </source>
</evidence>
<dbReference type="RefSeq" id="WP_118942949.1">
    <property type="nucleotide sequence ID" value="NZ_CP032125.1"/>
</dbReference>
<dbReference type="EMBL" id="CP032125">
    <property type="protein sequence ID" value="AXX98293.1"/>
    <property type="molecule type" value="Genomic_DNA"/>
</dbReference>
<name>A0A347UHG5_9RHOB</name>
<evidence type="ECO:0000259" key="1">
    <source>
        <dbReference type="Pfam" id="PF06568"/>
    </source>
</evidence>
<reference evidence="2 3" key="1">
    <citation type="submission" date="2018-09" db="EMBL/GenBank/DDBJ databases">
        <title>Profundibacter amoris BAR1 gen. nov., sp. nov., a new member of the Roseobacter clade isolated at Lokis Castle Vent Field on the Arctic Mid-Oceanic Ridge.</title>
        <authorList>
            <person name="Le Moine Bauer S."/>
            <person name="Sjoeberg A.G."/>
            <person name="L'Haridon S."/>
            <person name="Stokke R."/>
            <person name="Roalkvam I."/>
            <person name="Steen I.H."/>
            <person name="Dahle H."/>
        </authorList>
    </citation>
    <scope>NUCLEOTIDE SEQUENCE [LARGE SCALE GENOMIC DNA]</scope>
    <source>
        <strain evidence="2 3">BAR1</strain>
    </source>
</reference>
<dbReference type="Proteomes" id="UP000261704">
    <property type="component" value="Chromosome"/>
</dbReference>